<dbReference type="EMBL" id="CP146606">
    <property type="protein sequence ID" value="WYK18516.1"/>
    <property type="molecule type" value="Genomic_DNA"/>
</dbReference>
<dbReference type="InterPro" id="IPR006175">
    <property type="entry name" value="YjgF/YER057c/UK114"/>
</dbReference>
<dbReference type="Proteomes" id="UP001281305">
    <property type="component" value="Chromosome"/>
</dbReference>
<evidence type="ECO:0000313" key="2">
    <source>
        <dbReference type="Proteomes" id="UP001281305"/>
    </source>
</evidence>
<proteinExistence type="predicted"/>
<reference evidence="1 2" key="1">
    <citation type="submission" date="2024-02" db="EMBL/GenBank/DDBJ databases">
        <title>Roseovarius strain W115 nov., isolated from a marine algae.</title>
        <authorList>
            <person name="Lee M.W."/>
            <person name="Lee J.K."/>
            <person name="Kim J.M."/>
            <person name="Choi D.G."/>
            <person name="Baek J.H."/>
            <person name="Bayburt H."/>
            <person name="Jung J.J."/>
            <person name="Han D.M."/>
            <person name="Jeon C.O."/>
        </authorList>
    </citation>
    <scope>NUCLEOTIDE SEQUENCE [LARGE SCALE GENOMIC DNA]</scope>
    <source>
        <strain evidence="1 2">W115</strain>
    </source>
</reference>
<gene>
    <name evidence="1" type="ORF">RZS32_001120</name>
</gene>
<keyword evidence="2" id="KW-1185">Reference proteome</keyword>
<name>A0ABZ2TFP2_9RHOB</name>
<dbReference type="SUPFAM" id="SSF55298">
    <property type="entry name" value="YjgF-like"/>
    <property type="match status" value="3"/>
</dbReference>
<dbReference type="RefSeq" id="WP_317055202.1">
    <property type="nucleotide sequence ID" value="NZ_CP146606.1"/>
</dbReference>
<dbReference type="PANTHER" id="PTHR43857">
    <property type="entry name" value="BLR7761 PROTEIN"/>
    <property type="match status" value="1"/>
</dbReference>
<keyword evidence="1" id="KW-0378">Hydrolase</keyword>
<dbReference type="Pfam" id="PF01042">
    <property type="entry name" value="Ribonuc_L-PSP"/>
    <property type="match status" value="2"/>
</dbReference>
<protein>
    <submittedName>
        <fullName evidence="1">Rid family hydrolase</fullName>
    </submittedName>
</protein>
<dbReference type="CDD" id="cd00448">
    <property type="entry name" value="YjgF_YER057c_UK114_family"/>
    <property type="match status" value="1"/>
</dbReference>
<accession>A0ABZ2TFP2</accession>
<dbReference type="InterPro" id="IPR035959">
    <property type="entry name" value="RutC-like_sf"/>
</dbReference>
<sequence length="396" mass="43234">MPRKNFNPKNFELDVDHPWTMAIHSNDMVVLNPQLDLDHPDDLAMQTTVSIGHIRKLLADIDCDEGDITNLRVSYVNKGDVDEDAYRQSILDQLPDLIGATLEMVPFDRLVLPELLVEICTYAMRGQNGEVFARASADPQGFYHPGGSLAQGVKCKHMIYVGEQVARAPGGEVLHPGDLSAQCAAILDQLETVLADLNAELADVVRLNIFYDVRASQDDWAACQTLLKSRFGAAAPALTAIPLPRLYPEGKQISLSAWAMRGEDGDALPKQHAGLDAAPGPAMWRHAIACEDMIFAGGISTVQSDGTVGASGEHIAQTEQSMARIDTLMRDLGGRLQDVHKTNSYYVLSTVEEFNSNLQTRSDWFEKPGPGSVGLPLDSLTHPGQRIEVEAILVKE</sequence>
<dbReference type="PANTHER" id="PTHR43857:SF1">
    <property type="entry name" value="YJGH FAMILY PROTEIN"/>
    <property type="match status" value="1"/>
</dbReference>
<evidence type="ECO:0000313" key="1">
    <source>
        <dbReference type="EMBL" id="WYK18516.1"/>
    </source>
</evidence>
<dbReference type="Gene3D" id="3.30.1330.40">
    <property type="entry name" value="RutC-like"/>
    <property type="match status" value="3"/>
</dbReference>
<organism evidence="1 2">
    <name type="scientific">Roseovarius rhodophyticola</name>
    <dbReference type="NCBI Taxonomy" id="3080827"/>
    <lineage>
        <taxon>Bacteria</taxon>
        <taxon>Pseudomonadati</taxon>
        <taxon>Pseudomonadota</taxon>
        <taxon>Alphaproteobacteria</taxon>
        <taxon>Rhodobacterales</taxon>
        <taxon>Roseobacteraceae</taxon>
        <taxon>Roseovarius</taxon>
    </lineage>
</organism>
<dbReference type="GO" id="GO:0016787">
    <property type="term" value="F:hydrolase activity"/>
    <property type="evidence" value="ECO:0007669"/>
    <property type="project" value="UniProtKB-KW"/>
</dbReference>